<gene>
    <name evidence="6" type="primary">rnpA</name>
    <name evidence="8" type="ORF">A2919_00555</name>
</gene>
<keyword evidence="4 6" id="KW-0378">Hydrolase</keyword>
<evidence type="ECO:0000256" key="3">
    <source>
        <dbReference type="ARBA" id="ARBA00022759"/>
    </source>
</evidence>
<reference evidence="8 9" key="1">
    <citation type="journal article" date="2016" name="Nat. Commun.">
        <title>Thousands of microbial genomes shed light on interconnected biogeochemical processes in an aquifer system.</title>
        <authorList>
            <person name="Anantharaman K."/>
            <person name="Brown C.T."/>
            <person name="Hug L.A."/>
            <person name="Sharon I."/>
            <person name="Castelle C.J."/>
            <person name="Probst A.J."/>
            <person name="Thomas B.C."/>
            <person name="Singh A."/>
            <person name="Wilkins M.J."/>
            <person name="Karaoz U."/>
            <person name="Brodie E.L."/>
            <person name="Williams K.H."/>
            <person name="Hubbard S.S."/>
            <person name="Banfield J.F."/>
        </authorList>
    </citation>
    <scope>NUCLEOTIDE SEQUENCE [LARGE SCALE GENOMIC DNA]</scope>
</reference>
<accession>A0A1G2HF09</accession>
<organism evidence="8 9">
    <name type="scientific">Candidatus Spechtbacteria bacterium RIFCSPLOWO2_01_FULL_43_12</name>
    <dbReference type="NCBI Taxonomy" id="1802162"/>
    <lineage>
        <taxon>Bacteria</taxon>
        <taxon>Candidatus Spechtiibacteriota</taxon>
    </lineage>
</organism>
<dbReference type="GO" id="GO:0004526">
    <property type="term" value="F:ribonuclease P activity"/>
    <property type="evidence" value="ECO:0007669"/>
    <property type="project" value="UniProtKB-UniRule"/>
</dbReference>
<name>A0A1G2HF09_9BACT</name>
<comment type="catalytic activity">
    <reaction evidence="6">
        <text>Endonucleolytic cleavage of RNA, removing 5'-extranucleotides from tRNA precursor.</text>
        <dbReference type="EC" id="3.1.26.5"/>
    </reaction>
</comment>
<keyword evidence="3 6" id="KW-0255">Endonuclease</keyword>
<dbReference type="Pfam" id="PF00825">
    <property type="entry name" value="Ribonuclease_P"/>
    <property type="match status" value="1"/>
</dbReference>
<dbReference type="SUPFAM" id="SSF54211">
    <property type="entry name" value="Ribosomal protein S5 domain 2-like"/>
    <property type="match status" value="1"/>
</dbReference>
<dbReference type="AlphaFoldDB" id="A0A1G2HF09"/>
<dbReference type="PANTHER" id="PTHR33992">
    <property type="entry name" value="RIBONUCLEASE P PROTEIN COMPONENT"/>
    <property type="match status" value="1"/>
</dbReference>
<dbReference type="InterPro" id="IPR014721">
    <property type="entry name" value="Ribsml_uS5_D2-typ_fold_subgr"/>
</dbReference>
<dbReference type="GO" id="GO:0030677">
    <property type="term" value="C:ribonuclease P complex"/>
    <property type="evidence" value="ECO:0007669"/>
    <property type="project" value="TreeGrafter"/>
</dbReference>
<dbReference type="PANTHER" id="PTHR33992:SF1">
    <property type="entry name" value="RIBONUCLEASE P PROTEIN COMPONENT"/>
    <property type="match status" value="1"/>
</dbReference>
<evidence type="ECO:0000256" key="5">
    <source>
        <dbReference type="ARBA" id="ARBA00022884"/>
    </source>
</evidence>
<evidence type="ECO:0000256" key="7">
    <source>
        <dbReference type="NCBIfam" id="TIGR00188"/>
    </source>
</evidence>
<keyword evidence="5 6" id="KW-0694">RNA-binding</keyword>
<dbReference type="NCBIfam" id="TIGR00188">
    <property type="entry name" value="rnpA"/>
    <property type="match status" value="1"/>
</dbReference>
<dbReference type="InterPro" id="IPR020568">
    <property type="entry name" value="Ribosomal_Su5_D2-typ_SF"/>
</dbReference>
<comment type="similarity">
    <text evidence="6">Belongs to the RnpA family.</text>
</comment>
<dbReference type="EMBL" id="MHOH01000009">
    <property type="protein sequence ID" value="OGZ60979.1"/>
    <property type="molecule type" value="Genomic_DNA"/>
</dbReference>
<keyword evidence="1 6" id="KW-0819">tRNA processing</keyword>
<comment type="caution">
    <text evidence="8">The sequence shown here is derived from an EMBL/GenBank/DDBJ whole genome shotgun (WGS) entry which is preliminary data.</text>
</comment>
<dbReference type="GO" id="GO:0042781">
    <property type="term" value="F:3'-tRNA processing endoribonuclease activity"/>
    <property type="evidence" value="ECO:0007669"/>
    <property type="project" value="TreeGrafter"/>
</dbReference>
<protein>
    <recommendedName>
        <fullName evidence="6 7">Ribonuclease P protein component</fullName>
        <shortName evidence="6">RNase P protein</shortName>
        <shortName evidence="6">RNaseP protein</shortName>
        <ecNumber evidence="6 7">3.1.26.5</ecNumber>
    </recommendedName>
    <alternativeName>
        <fullName evidence="6">Protein C5</fullName>
    </alternativeName>
</protein>
<evidence type="ECO:0000313" key="8">
    <source>
        <dbReference type="EMBL" id="OGZ60979.1"/>
    </source>
</evidence>
<dbReference type="Proteomes" id="UP000178835">
    <property type="component" value="Unassembled WGS sequence"/>
</dbReference>
<dbReference type="GO" id="GO:0000049">
    <property type="term" value="F:tRNA binding"/>
    <property type="evidence" value="ECO:0007669"/>
    <property type="project" value="UniProtKB-UniRule"/>
</dbReference>
<evidence type="ECO:0000256" key="4">
    <source>
        <dbReference type="ARBA" id="ARBA00022801"/>
    </source>
</evidence>
<dbReference type="HAMAP" id="MF_00227">
    <property type="entry name" value="RNase_P"/>
    <property type="match status" value="1"/>
</dbReference>
<proteinExistence type="inferred from homology"/>
<keyword evidence="2 6" id="KW-0540">Nuclease</keyword>
<comment type="function">
    <text evidence="6">RNaseP catalyzes the removal of the 5'-leader sequence from pre-tRNA to produce the mature 5'-terminus. It can also cleave other RNA substrates such as 4.5S RNA. The protein component plays an auxiliary but essential role in vivo by binding to the 5'-leader sequence and broadening the substrate specificity of the ribozyme.</text>
</comment>
<sequence>MFPQKNRLGTWEFSEVMNKGKGYSDSVLFIKIMKNSVGHTRIGVGVSKGLATKPAKRNYYKRILRHILKDVLSEKDIPYDIIAIAREGAQDKKIRELKENAKNILQKTPIFSK</sequence>
<dbReference type="GO" id="GO:0001682">
    <property type="term" value="P:tRNA 5'-leader removal"/>
    <property type="evidence" value="ECO:0007669"/>
    <property type="project" value="UniProtKB-UniRule"/>
</dbReference>
<dbReference type="InterPro" id="IPR000100">
    <property type="entry name" value="RNase_P"/>
</dbReference>
<evidence type="ECO:0000256" key="6">
    <source>
        <dbReference type="HAMAP-Rule" id="MF_00227"/>
    </source>
</evidence>
<comment type="subunit">
    <text evidence="6">Consists of a catalytic RNA component (M1 or rnpB) and a protein subunit.</text>
</comment>
<evidence type="ECO:0000256" key="1">
    <source>
        <dbReference type="ARBA" id="ARBA00022694"/>
    </source>
</evidence>
<evidence type="ECO:0000313" key="9">
    <source>
        <dbReference type="Proteomes" id="UP000178835"/>
    </source>
</evidence>
<dbReference type="EC" id="3.1.26.5" evidence="6 7"/>
<dbReference type="Gene3D" id="3.30.230.10">
    <property type="match status" value="1"/>
</dbReference>
<evidence type="ECO:0000256" key="2">
    <source>
        <dbReference type="ARBA" id="ARBA00022722"/>
    </source>
</evidence>